<comment type="subcellular location">
    <subcellularLocation>
        <location evidence="1 5">Bacterial flagellum basal body</location>
    </subcellularLocation>
</comment>
<dbReference type="InterPro" id="IPR001624">
    <property type="entry name" value="FliE"/>
</dbReference>
<dbReference type="Proteomes" id="UP001059934">
    <property type="component" value="Chromosome"/>
</dbReference>
<keyword evidence="4 5" id="KW-0975">Bacterial flagellum</keyword>
<proteinExistence type="inferred from homology"/>
<dbReference type="PANTHER" id="PTHR34653:SF1">
    <property type="entry name" value="FLAGELLAR HOOK-BASAL BODY COMPLEX PROTEIN FLIE"/>
    <property type="match status" value="1"/>
</dbReference>
<evidence type="ECO:0000313" key="7">
    <source>
        <dbReference type="Proteomes" id="UP001059934"/>
    </source>
</evidence>
<dbReference type="Pfam" id="PF02049">
    <property type="entry name" value="FliE"/>
    <property type="match status" value="1"/>
</dbReference>
<dbReference type="NCBIfam" id="TIGR00205">
    <property type="entry name" value="fliE"/>
    <property type="match status" value="1"/>
</dbReference>
<evidence type="ECO:0000256" key="1">
    <source>
        <dbReference type="ARBA" id="ARBA00004117"/>
    </source>
</evidence>
<comment type="similarity">
    <text evidence="2 5">Belongs to the FliE family.</text>
</comment>
<keyword evidence="7" id="KW-1185">Reference proteome</keyword>
<dbReference type="PANTHER" id="PTHR34653">
    <property type="match status" value="1"/>
</dbReference>
<dbReference type="EMBL" id="CP103416">
    <property type="protein sequence ID" value="UVW35160.1"/>
    <property type="molecule type" value="Genomic_DNA"/>
</dbReference>
<evidence type="ECO:0000313" key="6">
    <source>
        <dbReference type="EMBL" id="UVW35160.1"/>
    </source>
</evidence>
<keyword evidence="6" id="KW-0282">Flagellum</keyword>
<evidence type="ECO:0000256" key="4">
    <source>
        <dbReference type="ARBA" id="ARBA00023143"/>
    </source>
</evidence>
<evidence type="ECO:0000256" key="5">
    <source>
        <dbReference type="HAMAP-Rule" id="MF_00724"/>
    </source>
</evidence>
<evidence type="ECO:0000256" key="2">
    <source>
        <dbReference type="ARBA" id="ARBA00009272"/>
    </source>
</evidence>
<name>A0ABY5TP76_9GAMM</name>
<dbReference type="PRINTS" id="PR01006">
    <property type="entry name" value="FLGHOOKFLIE"/>
</dbReference>
<protein>
    <recommendedName>
        <fullName evidence="3 5">Flagellar hook-basal body complex protein FliE</fullName>
    </recommendedName>
</protein>
<keyword evidence="6" id="KW-0966">Cell projection</keyword>
<gene>
    <name evidence="5 6" type="primary">fliE</name>
    <name evidence="6" type="ORF">NYF23_00800</name>
</gene>
<evidence type="ECO:0000256" key="3">
    <source>
        <dbReference type="ARBA" id="ARBA00018024"/>
    </source>
</evidence>
<reference evidence="6" key="1">
    <citation type="submission" date="2022-08" db="EMBL/GenBank/DDBJ databases">
        <title>Catabolic pathway analysis in culturable SAR92 clade bacteria reveals their overlooked roles in DMSP degradation in coastal seas.</title>
        <authorList>
            <person name="He X."/>
            <person name="Zhang X."/>
            <person name="Zhang Y."/>
        </authorList>
    </citation>
    <scope>NUCLEOTIDE SEQUENCE</scope>
    <source>
        <strain evidence="6">H455</strain>
    </source>
</reference>
<keyword evidence="6" id="KW-0969">Cilium</keyword>
<dbReference type="HAMAP" id="MF_00724">
    <property type="entry name" value="FliE"/>
    <property type="match status" value="1"/>
</dbReference>
<organism evidence="6 7">
    <name type="scientific">SAR92 clade bacterium H455</name>
    <dbReference type="NCBI Taxonomy" id="2974818"/>
    <lineage>
        <taxon>Bacteria</taxon>
        <taxon>Pseudomonadati</taxon>
        <taxon>Pseudomonadota</taxon>
        <taxon>Gammaproteobacteria</taxon>
        <taxon>Cellvibrionales</taxon>
        <taxon>Porticoccaceae</taxon>
        <taxon>SAR92 clade</taxon>
    </lineage>
</organism>
<accession>A0ABY5TP76</accession>
<sequence length="115" mass="12414">MVSPVNAGNVESLLSQIREYQAQAAQGVNLSPGERVDGQVVNRNSFGDAVKGALNEVNSAQGLAKASRAAYERGEDMPLTDVVMNMQKSSLAFEATLQIRNKVLKAYEDIMNMPV</sequence>